<dbReference type="PANTHER" id="PTHR34126:SF1">
    <property type="entry name" value="PEROXISOME BIOGENESIS PROTEIN 22"/>
    <property type="match status" value="1"/>
</dbReference>
<dbReference type="EMBL" id="CAKMRJ010002223">
    <property type="protein sequence ID" value="CAH1426295.1"/>
    <property type="molecule type" value="Genomic_DNA"/>
</dbReference>
<sequence length="95" mass="10833">MDFLEGFTYEHVNFIFSGTTYLQEITNSTINTYAHKEVQNQTTVRSSVLDVLLEITKLGDLYLMETVLDDESEKKVIIALKNVGIFTSGDFYILV</sequence>
<dbReference type="GO" id="GO:0007031">
    <property type="term" value="P:peroxisome organization"/>
    <property type="evidence" value="ECO:0007669"/>
    <property type="project" value="InterPro"/>
</dbReference>
<organism evidence="1 2">
    <name type="scientific">Lactuca virosa</name>
    <dbReference type="NCBI Taxonomy" id="75947"/>
    <lineage>
        <taxon>Eukaryota</taxon>
        <taxon>Viridiplantae</taxon>
        <taxon>Streptophyta</taxon>
        <taxon>Embryophyta</taxon>
        <taxon>Tracheophyta</taxon>
        <taxon>Spermatophyta</taxon>
        <taxon>Magnoliopsida</taxon>
        <taxon>eudicotyledons</taxon>
        <taxon>Gunneridae</taxon>
        <taxon>Pentapetalae</taxon>
        <taxon>asterids</taxon>
        <taxon>campanulids</taxon>
        <taxon>Asterales</taxon>
        <taxon>Asteraceae</taxon>
        <taxon>Cichorioideae</taxon>
        <taxon>Cichorieae</taxon>
        <taxon>Lactucinae</taxon>
        <taxon>Lactuca</taxon>
    </lineage>
</organism>
<comment type="caution">
    <text evidence="1">The sequence shown here is derived from an EMBL/GenBank/DDBJ whole genome shotgun (WGS) entry which is preliminary data.</text>
</comment>
<dbReference type="Pfam" id="PF22978">
    <property type="entry name" value="HAD_Pex22"/>
    <property type="match status" value="1"/>
</dbReference>
<keyword evidence="2" id="KW-1185">Reference proteome</keyword>
<accession>A0AAU9MHL3</accession>
<evidence type="ECO:0000313" key="2">
    <source>
        <dbReference type="Proteomes" id="UP001157418"/>
    </source>
</evidence>
<reference evidence="1 2" key="1">
    <citation type="submission" date="2022-01" db="EMBL/GenBank/DDBJ databases">
        <authorList>
            <person name="Xiong W."/>
            <person name="Schranz E."/>
        </authorList>
    </citation>
    <scope>NUCLEOTIDE SEQUENCE [LARGE SCALE GENOMIC DNA]</scope>
</reference>
<evidence type="ECO:0000313" key="1">
    <source>
        <dbReference type="EMBL" id="CAH1426295.1"/>
    </source>
</evidence>
<dbReference type="InterPro" id="IPR037485">
    <property type="entry name" value="PEX22"/>
</dbReference>
<dbReference type="Proteomes" id="UP001157418">
    <property type="component" value="Unassembled WGS sequence"/>
</dbReference>
<dbReference type="PANTHER" id="PTHR34126">
    <property type="entry name" value="PEROXISOME BIOGENESIS PROTEIN 22"/>
    <property type="match status" value="1"/>
</dbReference>
<gene>
    <name evidence="1" type="ORF">LVIROSA_LOCUS13384</name>
</gene>
<dbReference type="AlphaFoldDB" id="A0AAU9MHL3"/>
<name>A0AAU9MHL3_9ASTR</name>
<proteinExistence type="predicted"/>
<protein>
    <submittedName>
        <fullName evidence="1">Uncharacterized protein</fullName>
    </submittedName>
</protein>